<dbReference type="InterPro" id="IPR050366">
    <property type="entry name" value="BP-dependent_transpt_permease"/>
</dbReference>
<dbReference type="Pfam" id="PF00528">
    <property type="entry name" value="BPD_transp_1"/>
    <property type="match status" value="1"/>
</dbReference>
<keyword evidence="6 7" id="KW-0472">Membrane</keyword>
<dbReference type="AlphaFoldDB" id="A0A6F8XS55"/>
<evidence type="ECO:0000256" key="2">
    <source>
        <dbReference type="ARBA" id="ARBA00022448"/>
    </source>
</evidence>
<evidence type="ECO:0000256" key="4">
    <source>
        <dbReference type="ARBA" id="ARBA00022692"/>
    </source>
</evidence>
<accession>A0A6F8XS55</accession>
<reference evidence="9 10" key="2">
    <citation type="submission" date="2020-03" db="EMBL/GenBank/DDBJ databases">
        <authorList>
            <person name="Ichikawa N."/>
            <person name="Kimura A."/>
            <person name="Kitahashi Y."/>
            <person name="Uohara A."/>
        </authorList>
    </citation>
    <scope>NUCLEOTIDE SEQUENCE [LARGE SCALE GENOMIC DNA]</scope>
    <source>
        <strain evidence="9 10">NBRC 107702</strain>
    </source>
</reference>
<proteinExistence type="inferred from homology"/>
<keyword evidence="4 7" id="KW-0812">Transmembrane</keyword>
<dbReference type="RefSeq" id="WP_173036626.1">
    <property type="nucleotide sequence ID" value="NZ_AP022870.1"/>
</dbReference>
<keyword evidence="2 7" id="KW-0813">Transport</keyword>
<dbReference type="SUPFAM" id="SSF161098">
    <property type="entry name" value="MetI-like"/>
    <property type="match status" value="1"/>
</dbReference>
<dbReference type="EMBL" id="AP022870">
    <property type="protein sequence ID" value="BCB76619.1"/>
    <property type="molecule type" value="Genomic_DNA"/>
</dbReference>
<dbReference type="PANTHER" id="PTHR43386:SF25">
    <property type="entry name" value="PEPTIDE ABC TRANSPORTER PERMEASE PROTEIN"/>
    <property type="match status" value="1"/>
</dbReference>
<dbReference type="KEGG" id="pfla:Pflav_030290"/>
<feature type="transmembrane region" description="Helical" evidence="7">
    <location>
        <begin position="92"/>
        <end position="113"/>
    </location>
</feature>
<feature type="transmembrane region" description="Helical" evidence="7">
    <location>
        <begin position="257"/>
        <end position="278"/>
    </location>
</feature>
<dbReference type="GO" id="GO:0055085">
    <property type="term" value="P:transmembrane transport"/>
    <property type="evidence" value="ECO:0007669"/>
    <property type="project" value="InterPro"/>
</dbReference>
<evidence type="ECO:0000256" key="7">
    <source>
        <dbReference type="RuleBase" id="RU363032"/>
    </source>
</evidence>
<dbReference type="CDD" id="cd06261">
    <property type="entry name" value="TM_PBP2"/>
    <property type="match status" value="1"/>
</dbReference>
<reference evidence="9 10" key="1">
    <citation type="submission" date="2020-03" db="EMBL/GenBank/DDBJ databases">
        <title>Whole genome shotgun sequence of Phytohabitans flavus NBRC 107702.</title>
        <authorList>
            <person name="Komaki H."/>
            <person name="Tamura T."/>
        </authorList>
    </citation>
    <scope>NUCLEOTIDE SEQUENCE [LARGE SCALE GENOMIC DNA]</scope>
    <source>
        <strain evidence="9 10">NBRC 107702</strain>
    </source>
</reference>
<feature type="domain" description="ABC transmembrane type-1" evidence="8">
    <location>
        <begin position="86"/>
        <end position="275"/>
    </location>
</feature>
<keyword evidence="5 7" id="KW-1133">Transmembrane helix</keyword>
<evidence type="ECO:0000259" key="8">
    <source>
        <dbReference type="PROSITE" id="PS50928"/>
    </source>
</evidence>
<protein>
    <submittedName>
        <fullName evidence="9">Peptide ABC transporter permease</fullName>
    </submittedName>
</protein>
<keyword evidence="3" id="KW-1003">Cell membrane</keyword>
<name>A0A6F8XS55_9ACTN</name>
<dbReference type="Proteomes" id="UP000502508">
    <property type="component" value="Chromosome"/>
</dbReference>
<dbReference type="PROSITE" id="PS50928">
    <property type="entry name" value="ABC_TM1"/>
    <property type="match status" value="1"/>
</dbReference>
<feature type="transmembrane region" description="Helical" evidence="7">
    <location>
        <begin position="151"/>
        <end position="168"/>
    </location>
</feature>
<feature type="transmembrane region" description="Helical" evidence="7">
    <location>
        <begin position="199"/>
        <end position="220"/>
    </location>
</feature>
<evidence type="ECO:0000313" key="9">
    <source>
        <dbReference type="EMBL" id="BCB76619.1"/>
    </source>
</evidence>
<dbReference type="InterPro" id="IPR000515">
    <property type="entry name" value="MetI-like"/>
</dbReference>
<keyword evidence="10" id="KW-1185">Reference proteome</keyword>
<comment type="subcellular location">
    <subcellularLocation>
        <location evidence="1 7">Cell membrane</location>
        <topology evidence="1 7">Multi-pass membrane protein</topology>
    </subcellularLocation>
</comment>
<sequence length="289" mass="30870">MTAAPLGVAPAARTRQRRRRRSNVSVALAFGWAGLIVLLCLTAQWLPLHDPTTSVGNPNLEPSLTREFLGTDAIGRSLLSRIAYGARASVEISLSATLLAMVIGVILGLATVYLRGVFTEIVDTLTNAVLAVPALLLLLAIMMALRPSTPVLIGALGFIFIPAFMRLTRASAQSQMHREYVLAARAMGAGGPRLMLREVLPNAILPVISYAALVLPSIMITEGSLSYLGFGVQPPTPSWGAMIAQGQPALARAPWPTIIPCIVMFATVLALNTIGDWLRVRMDAREGQL</sequence>
<evidence type="ECO:0000256" key="3">
    <source>
        <dbReference type="ARBA" id="ARBA00022475"/>
    </source>
</evidence>
<organism evidence="9 10">
    <name type="scientific">Phytohabitans flavus</name>
    <dbReference type="NCBI Taxonomy" id="1076124"/>
    <lineage>
        <taxon>Bacteria</taxon>
        <taxon>Bacillati</taxon>
        <taxon>Actinomycetota</taxon>
        <taxon>Actinomycetes</taxon>
        <taxon>Micromonosporales</taxon>
        <taxon>Micromonosporaceae</taxon>
    </lineage>
</organism>
<dbReference type="PANTHER" id="PTHR43386">
    <property type="entry name" value="OLIGOPEPTIDE TRANSPORT SYSTEM PERMEASE PROTEIN APPC"/>
    <property type="match status" value="1"/>
</dbReference>
<evidence type="ECO:0000313" key="10">
    <source>
        <dbReference type="Proteomes" id="UP000502508"/>
    </source>
</evidence>
<gene>
    <name evidence="9" type="ORF">Pflav_030290</name>
</gene>
<dbReference type="InterPro" id="IPR035906">
    <property type="entry name" value="MetI-like_sf"/>
</dbReference>
<evidence type="ECO:0000256" key="6">
    <source>
        <dbReference type="ARBA" id="ARBA00023136"/>
    </source>
</evidence>
<dbReference type="GO" id="GO:0005886">
    <property type="term" value="C:plasma membrane"/>
    <property type="evidence" value="ECO:0007669"/>
    <property type="project" value="UniProtKB-SubCell"/>
</dbReference>
<comment type="similarity">
    <text evidence="7">Belongs to the binding-protein-dependent transport system permease family.</text>
</comment>
<evidence type="ECO:0000256" key="5">
    <source>
        <dbReference type="ARBA" id="ARBA00022989"/>
    </source>
</evidence>
<evidence type="ECO:0000256" key="1">
    <source>
        <dbReference type="ARBA" id="ARBA00004651"/>
    </source>
</evidence>
<dbReference type="Gene3D" id="1.10.3720.10">
    <property type="entry name" value="MetI-like"/>
    <property type="match status" value="1"/>
</dbReference>
<feature type="transmembrane region" description="Helical" evidence="7">
    <location>
        <begin position="125"/>
        <end position="145"/>
    </location>
</feature>
<feature type="transmembrane region" description="Helical" evidence="7">
    <location>
        <begin position="24"/>
        <end position="46"/>
    </location>
</feature>